<dbReference type="AlphaFoldDB" id="A0A221T318"/>
<keyword evidence="2" id="KW-1185">Reference proteome</keyword>
<geneLocation type="plasmid" evidence="2">
    <name>pdfi3</name>
</geneLocation>
<protein>
    <submittedName>
        <fullName evidence="1">Uncharacterized protein</fullName>
    </submittedName>
</protein>
<evidence type="ECO:0000313" key="1">
    <source>
        <dbReference type="EMBL" id="ASN83250.1"/>
    </source>
</evidence>
<proteinExistence type="predicted"/>
<gene>
    <name evidence="1" type="ORF">DFI_18810</name>
</gene>
<reference evidence="1 2" key="1">
    <citation type="submission" date="2017-05" db="EMBL/GenBank/DDBJ databases">
        <title>The complete genome sequence of Deinococcus ficus isolated from the rhizosphere of the Ficus religiosa L. in Taiwan.</title>
        <authorList>
            <person name="Wu K.-M."/>
            <person name="Liao T.-L."/>
            <person name="Liu Y.-M."/>
            <person name="Young C.-C."/>
            <person name="Tsai S.-F."/>
        </authorList>
    </citation>
    <scope>NUCLEOTIDE SEQUENCE [LARGE SCALE GENOMIC DNA]</scope>
    <source>
        <strain evidence="1 2">CC-FR2-10</strain>
        <plasmid evidence="2">pdfi3</plasmid>
    </source>
</reference>
<accession>A0A221T318</accession>
<dbReference type="KEGG" id="dfc:DFI_18810"/>
<sequence length="169" mass="18231">MRDDPFEVVSWTDTRRLVKGQPGTAKQFRSRGVQVIAVEKVERVSRALTVEEGAGPLQSEDLHEAVQDGLRAGSRMVQRSGSMDGVDEVFCEALMQQAPCDAVGVGLNVLPVEVSGSEVVPEFMGHDGNKWTKVRGCPEHPETVRMAIEVPFPLGADAVFGEPLADDSG</sequence>
<organism evidence="1 2">
    <name type="scientific">Deinococcus ficus</name>
    <dbReference type="NCBI Taxonomy" id="317577"/>
    <lineage>
        <taxon>Bacteria</taxon>
        <taxon>Thermotogati</taxon>
        <taxon>Deinococcota</taxon>
        <taxon>Deinococci</taxon>
        <taxon>Deinococcales</taxon>
        <taxon>Deinococcaceae</taxon>
        <taxon>Deinococcus</taxon>
    </lineage>
</organism>
<keyword evidence="1" id="KW-0614">Plasmid</keyword>
<evidence type="ECO:0000313" key="2">
    <source>
        <dbReference type="Proteomes" id="UP000259030"/>
    </source>
</evidence>
<name>A0A221T318_9DEIO</name>
<dbReference type="Proteomes" id="UP000259030">
    <property type="component" value="Plasmid pDFI3"/>
</dbReference>
<dbReference type="EMBL" id="CP021084">
    <property type="protein sequence ID" value="ASN83250.1"/>
    <property type="molecule type" value="Genomic_DNA"/>
</dbReference>